<evidence type="ECO:0000313" key="3">
    <source>
        <dbReference type="Proteomes" id="UP001165205"/>
    </source>
</evidence>
<accession>A0AAN5BTQ5</accession>
<feature type="compositionally biased region" description="Polar residues" evidence="1">
    <location>
        <begin position="31"/>
        <end position="40"/>
    </location>
</feature>
<reference evidence="2" key="1">
    <citation type="submission" date="2023-04" db="EMBL/GenBank/DDBJ databases">
        <title>Aspergillus oryzae NBRC 4228.</title>
        <authorList>
            <person name="Ichikawa N."/>
            <person name="Sato H."/>
            <person name="Tonouchi N."/>
        </authorList>
    </citation>
    <scope>NUCLEOTIDE SEQUENCE</scope>
    <source>
        <strain evidence="2">NBRC 4228</strain>
    </source>
</reference>
<dbReference type="AlphaFoldDB" id="A0AAN5BTQ5"/>
<dbReference type="EMBL" id="BSYA01000017">
    <property type="protein sequence ID" value="GMG25211.1"/>
    <property type="molecule type" value="Genomic_DNA"/>
</dbReference>
<feature type="region of interest" description="Disordered" evidence="1">
    <location>
        <begin position="31"/>
        <end position="61"/>
    </location>
</feature>
<sequence length="143" mass="16282">MEHPKATPSHYRFKLMPEFFVNYHEIARQSPNSKVTTQPSLGLIDQPYSETTNTQPDAEPKKPWERFAAYIRELNTENPDRVTYKVLYLTRHGLGVHNVFEAKVGKEAWNVSYGTPSFHPVYDVTDKTRATGPTSTETVPSLG</sequence>
<name>A0AAN5BTQ5_ASPOZ</name>
<dbReference type="Proteomes" id="UP001165205">
    <property type="component" value="Unassembled WGS sequence"/>
</dbReference>
<gene>
    <name evidence="2" type="ORF">Aory04_000230000</name>
</gene>
<protein>
    <submittedName>
        <fullName evidence="2">Unnamed protein product</fullName>
    </submittedName>
</protein>
<proteinExistence type="predicted"/>
<evidence type="ECO:0000256" key="1">
    <source>
        <dbReference type="SAM" id="MobiDB-lite"/>
    </source>
</evidence>
<comment type="caution">
    <text evidence="2">The sequence shown here is derived from an EMBL/GenBank/DDBJ whole genome shotgun (WGS) entry which is preliminary data.</text>
</comment>
<organism evidence="2 3">
    <name type="scientific">Aspergillus oryzae</name>
    <name type="common">Yellow koji mold</name>
    <dbReference type="NCBI Taxonomy" id="5062"/>
    <lineage>
        <taxon>Eukaryota</taxon>
        <taxon>Fungi</taxon>
        <taxon>Dikarya</taxon>
        <taxon>Ascomycota</taxon>
        <taxon>Pezizomycotina</taxon>
        <taxon>Eurotiomycetes</taxon>
        <taxon>Eurotiomycetidae</taxon>
        <taxon>Eurotiales</taxon>
        <taxon>Aspergillaceae</taxon>
        <taxon>Aspergillus</taxon>
        <taxon>Aspergillus subgen. Circumdati</taxon>
    </lineage>
</organism>
<evidence type="ECO:0000313" key="2">
    <source>
        <dbReference type="EMBL" id="GMG25211.1"/>
    </source>
</evidence>